<reference evidence="4" key="1">
    <citation type="journal article" date="2020" name="mSystems">
        <title>Genome- and Community-Level Interaction Insights into Carbon Utilization and Element Cycling Functions of Hydrothermarchaeota in Hydrothermal Sediment.</title>
        <authorList>
            <person name="Zhou Z."/>
            <person name="Liu Y."/>
            <person name="Xu W."/>
            <person name="Pan J."/>
            <person name="Luo Z.H."/>
            <person name="Li M."/>
        </authorList>
    </citation>
    <scope>NUCLEOTIDE SEQUENCE [LARGE SCALE GENOMIC DNA]</scope>
    <source>
        <strain evidence="4">HyVt-501</strain>
    </source>
</reference>
<organism evidence="4">
    <name type="scientific">Aquifex aeolicus</name>
    <dbReference type="NCBI Taxonomy" id="63363"/>
    <lineage>
        <taxon>Bacteria</taxon>
        <taxon>Pseudomonadati</taxon>
        <taxon>Aquificota</taxon>
        <taxon>Aquificia</taxon>
        <taxon>Aquificales</taxon>
        <taxon>Aquificaceae</taxon>
        <taxon>Aquifex</taxon>
    </lineage>
</organism>
<evidence type="ECO:0000256" key="1">
    <source>
        <dbReference type="ARBA" id="ARBA00008520"/>
    </source>
</evidence>
<keyword evidence="3" id="KW-0732">Signal</keyword>
<evidence type="ECO:0000256" key="3">
    <source>
        <dbReference type="ARBA" id="ARBA00022729"/>
    </source>
</evidence>
<evidence type="ECO:0000256" key="2">
    <source>
        <dbReference type="ARBA" id="ARBA00022448"/>
    </source>
</evidence>
<comment type="similarity">
    <text evidence="1">Belongs to the bacterial solute-binding protein 1 family.</text>
</comment>
<dbReference type="InterPro" id="IPR006059">
    <property type="entry name" value="SBP"/>
</dbReference>
<gene>
    <name evidence="4" type="ORF">ENJ61_01415</name>
</gene>
<dbReference type="EMBL" id="DRNB01000046">
    <property type="protein sequence ID" value="HHJ63544.1"/>
    <property type="molecule type" value="Genomic_DNA"/>
</dbReference>
<comment type="caution">
    <text evidence="4">The sequence shown here is derived from an EMBL/GenBank/DDBJ whole genome shotgun (WGS) entry which is preliminary data.</text>
</comment>
<name>A0A7C5L1W1_AQUAO</name>
<proteinExistence type="inferred from homology"/>
<dbReference type="AlphaFoldDB" id="A0A7C5L1W1"/>
<dbReference type="Proteomes" id="UP000885792">
    <property type="component" value="Unassembled WGS sequence"/>
</dbReference>
<dbReference type="GO" id="GO:0015768">
    <property type="term" value="P:maltose transport"/>
    <property type="evidence" value="ECO:0007669"/>
    <property type="project" value="TreeGrafter"/>
</dbReference>
<dbReference type="PANTHER" id="PTHR30061">
    <property type="entry name" value="MALTOSE-BINDING PERIPLASMIC PROTEIN"/>
    <property type="match status" value="1"/>
</dbReference>
<dbReference type="SUPFAM" id="SSF53850">
    <property type="entry name" value="Periplasmic binding protein-like II"/>
    <property type="match status" value="1"/>
</dbReference>
<dbReference type="CDD" id="cd14750">
    <property type="entry name" value="PBP2_TMBP"/>
    <property type="match status" value="1"/>
</dbReference>
<dbReference type="GO" id="GO:0055052">
    <property type="term" value="C:ATP-binding cassette (ABC) transporter complex, substrate-binding subunit-containing"/>
    <property type="evidence" value="ECO:0007669"/>
    <property type="project" value="TreeGrafter"/>
</dbReference>
<dbReference type="PANTHER" id="PTHR30061:SF50">
    <property type="entry name" value="MALTOSE_MALTODEXTRIN-BINDING PERIPLASMIC PROTEIN"/>
    <property type="match status" value="1"/>
</dbReference>
<accession>A0A7C5L1W1</accession>
<dbReference type="Gene3D" id="3.40.190.10">
    <property type="entry name" value="Periplasmic binding protein-like II"/>
    <property type="match status" value="2"/>
</dbReference>
<sequence>MILQMWILLLFLASLLVAGCEKRGPELTIAVGGAPEEVRYWAEVIREFERREGIEVRILRQPVDTDLRRHGLTVALSAGEPDPDVFLMDIAWIGQFTASGWLEELRGIDTSPFPEEVLRVDRREGKLYALPVYVDCGLLYYRKDLLEKYACRVPRTWEELLDCSLKVQKAERKKNPDFYAFLWQGAQYEGLVCVFLEFSTGAGGGLEKVRSYENIKALTFMRDLIHHYGVSPPNTYTEMKEEEVRILFQSGNALFERNWPYAWKLHQAEDSPVRGRVGIAPLPAFEGGRRASCLGGWHIGVSRFSDMKESALKLLKFITSYEVQKGFALNLGWFPARKDVLKDRELLKKLPHLKDISEACSYAVPRPGVPYYVQLSQVLRTYLNAVLAAKMDPATALRKAEREIELLERTYR</sequence>
<dbReference type="Pfam" id="PF01547">
    <property type="entry name" value="SBP_bac_1"/>
    <property type="match status" value="1"/>
</dbReference>
<keyword evidence="2" id="KW-0813">Transport</keyword>
<dbReference type="GO" id="GO:0042956">
    <property type="term" value="P:maltodextrin transmembrane transport"/>
    <property type="evidence" value="ECO:0007669"/>
    <property type="project" value="TreeGrafter"/>
</dbReference>
<dbReference type="GO" id="GO:1901982">
    <property type="term" value="F:maltose binding"/>
    <property type="evidence" value="ECO:0007669"/>
    <property type="project" value="TreeGrafter"/>
</dbReference>
<evidence type="ECO:0000313" key="4">
    <source>
        <dbReference type="EMBL" id="HHJ63544.1"/>
    </source>
</evidence>
<protein>
    <submittedName>
        <fullName evidence="4">ABC transporter substrate-binding protein</fullName>
    </submittedName>
</protein>